<feature type="compositionally biased region" description="Basic and acidic residues" evidence="6">
    <location>
        <begin position="299"/>
        <end position="313"/>
    </location>
</feature>
<feature type="region of interest" description="Disordered" evidence="6">
    <location>
        <begin position="1"/>
        <end position="315"/>
    </location>
</feature>
<protein>
    <recommendedName>
        <fullName evidence="7">C3H1-type domain-containing protein</fullName>
    </recommendedName>
</protein>
<evidence type="ECO:0000313" key="9">
    <source>
        <dbReference type="Proteomes" id="UP000019118"/>
    </source>
</evidence>
<feature type="compositionally biased region" description="Basic and acidic residues" evidence="6">
    <location>
        <begin position="629"/>
        <end position="653"/>
    </location>
</feature>
<dbReference type="GO" id="GO:0008270">
    <property type="term" value="F:zinc ion binding"/>
    <property type="evidence" value="ECO:0007669"/>
    <property type="project" value="UniProtKB-KW"/>
</dbReference>
<dbReference type="GO" id="GO:0045892">
    <property type="term" value="P:negative regulation of DNA-templated transcription"/>
    <property type="evidence" value="ECO:0007669"/>
    <property type="project" value="InterPro"/>
</dbReference>
<evidence type="ECO:0000256" key="6">
    <source>
        <dbReference type="SAM" id="MobiDB-lite"/>
    </source>
</evidence>
<feature type="compositionally biased region" description="Basic and acidic residues" evidence="6">
    <location>
        <begin position="10"/>
        <end position="22"/>
    </location>
</feature>
<dbReference type="InterPro" id="IPR045124">
    <property type="entry name" value="Su(sable)-like"/>
</dbReference>
<dbReference type="SMART" id="SM00356">
    <property type="entry name" value="ZnF_C3H1"/>
    <property type="match status" value="3"/>
</dbReference>
<name>A0AAR5Q137_DENPD</name>
<keyword evidence="3 5" id="KW-0863">Zinc-finger</keyword>
<dbReference type="KEGG" id="dpa:109542152"/>
<reference evidence="9" key="1">
    <citation type="journal article" date="2013" name="Genome Biol.">
        <title>Draft genome of the mountain pine beetle, Dendroctonus ponderosae Hopkins, a major forest pest.</title>
        <authorList>
            <person name="Keeling C.I."/>
            <person name="Yuen M.M."/>
            <person name="Liao N.Y."/>
            <person name="Docking T.R."/>
            <person name="Chan S.K."/>
            <person name="Taylor G.A."/>
            <person name="Palmquist D.L."/>
            <person name="Jackman S.D."/>
            <person name="Nguyen A."/>
            <person name="Li M."/>
            <person name="Henderson H."/>
            <person name="Janes J.K."/>
            <person name="Zhao Y."/>
            <person name="Pandoh P."/>
            <person name="Moore R."/>
            <person name="Sperling F.A."/>
            <person name="Huber D.P."/>
            <person name="Birol I."/>
            <person name="Jones S.J."/>
            <person name="Bohlmann J."/>
        </authorList>
    </citation>
    <scope>NUCLEOTIDE SEQUENCE</scope>
</reference>
<dbReference type="GeneID" id="109542152"/>
<feature type="compositionally biased region" description="Basic and acidic residues" evidence="6">
    <location>
        <begin position="145"/>
        <end position="172"/>
    </location>
</feature>
<evidence type="ECO:0000259" key="7">
    <source>
        <dbReference type="PROSITE" id="PS50103"/>
    </source>
</evidence>
<dbReference type="EnsemblMetazoa" id="XM_019911237.1">
    <property type="protein sequence ID" value="XP_019766796.1"/>
    <property type="gene ID" value="LOC109542152"/>
</dbReference>
<feature type="compositionally biased region" description="Basic and acidic residues" evidence="6">
    <location>
        <begin position="89"/>
        <end position="136"/>
    </location>
</feature>
<dbReference type="SUPFAM" id="SSF90229">
    <property type="entry name" value="CCCH zinc finger"/>
    <property type="match status" value="2"/>
</dbReference>
<evidence type="ECO:0000256" key="1">
    <source>
        <dbReference type="ARBA" id="ARBA00022723"/>
    </source>
</evidence>
<dbReference type="AlphaFoldDB" id="A0AAR5Q137"/>
<dbReference type="GO" id="GO:0003723">
    <property type="term" value="F:RNA binding"/>
    <property type="evidence" value="ECO:0007669"/>
    <property type="project" value="InterPro"/>
</dbReference>
<reference evidence="8" key="2">
    <citation type="submission" date="2024-08" db="UniProtKB">
        <authorList>
            <consortium name="EnsemblMetazoa"/>
        </authorList>
    </citation>
    <scope>IDENTIFICATION</scope>
</reference>
<dbReference type="PANTHER" id="PTHR13119:SF12">
    <property type="entry name" value="PROTEIN SUPPRESSOR OF SABLE"/>
    <property type="match status" value="1"/>
</dbReference>
<evidence type="ECO:0000313" key="8">
    <source>
        <dbReference type="EnsemblMetazoa" id="XP_019766796.1"/>
    </source>
</evidence>
<evidence type="ECO:0000256" key="5">
    <source>
        <dbReference type="PROSITE-ProRule" id="PRU00723"/>
    </source>
</evidence>
<feature type="compositionally biased region" description="Low complexity" evidence="6">
    <location>
        <begin position="1160"/>
        <end position="1179"/>
    </location>
</feature>
<feature type="zinc finger region" description="C3H1-type" evidence="5">
    <location>
        <begin position="318"/>
        <end position="344"/>
    </location>
</feature>
<feature type="domain" description="C3H1-type" evidence="7">
    <location>
        <begin position="346"/>
        <end position="373"/>
    </location>
</feature>
<dbReference type="CTD" id="31012"/>
<dbReference type="InterPro" id="IPR000571">
    <property type="entry name" value="Znf_CCCH"/>
</dbReference>
<dbReference type="PANTHER" id="PTHR13119">
    <property type="entry name" value="ZINC FINGER CCCH DOMAIN-CONTAINING PROTEI"/>
    <property type="match status" value="1"/>
</dbReference>
<feature type="domain" description="C3H1-type" evidence="7">
    <location>
        <begin position="318"/>
        <end position="344"/>
    </location>
</feature>
<organism evidence="8 9">
    <name type="scientific">Dendroctonus ponderosae</name>
    <name type="common">Mountain pine beetle</name>
    <dbReference type="NCBI Taxonomy" id="77166"/>
    <lineage>
        <taxon>Eukaryota</taxon>
        <taxon>Metazoa</taxon>
        <taxon>Ecdysozoa</taxon>
        <taxon>Arthropoda</taxon>
        <taxon>Hexapoda</taxon>
        <taxon>Insecta</taxon>
        <taxon>Pterygota</taxon>
        <taxon>Neoptera</taxon>
        <taxon>Endopterygota</taxon>
        <taxon>Coleoptera</taxon>
        <taxon>Polyphaga</taxon>
        <taxon>Cucujiformia</taxon>
        <taxon>Curculionidae</taxon>
        <taxon>Scolytinae</taxon>
        <taxon>Dendroctonus</taxon>
    </lineage>
</organism>
<keyword evidence="9" id="KW-1185">Reference proteome</keyword>
<feature type="region of interest" description="Disordered" evidence="6">
    <location>
        <begin position="803"/>
        <end position="869"/>
    </location>
</feature>
<dbReference type="GO" id="GO:0005634">
    <property type="term" value="C:nucleus"/>
    <property type="evidence" value="ECO:0007669"/>
    <property type="project" value="TreeGrafter"/>
</dbReference>
<feature type="compositionally biased region" description="Low complexity" evidence="6">
    <location>
        <begin position="680"/>
        <end position="696"/>
    </location>
</feature>
<feature type="zinc finger region" description="C3H1-type" evidence="5">
    <location>
        <begin position="374"/>
        <end position="397"/>
    </location>
</feature>
<feature type="region of interest" description="Disordered" evidence="6">
    <location>
        <begin position="583"/>
        <end position="605"/>
    </location>
</feature>
<dbReference type="RefSeq" id="XP_019766796.1">
    <property type="nucleotide sequence ID" value="XM_019911237.2"/>
</dbReference>
<feature type="compositionally biased region" description="Low complexity" evidence="6">
    <location>
        <begin position="453"/>
        <end position="465"/>
    </location>
</feature>
<feature type="compositionally biased region" description="Polar residues" evidence="6">
    <location>
        <begin position="803"/>
        <end position="816"/>
    </location>
</feature>
<accession>A0AAR5Q137</accession>
<dbReference type="PROSITE" id="PS50103">
    <property type="entry name" value="ZF_C3H1"/>
    <property type="match status" value="3"/>
</dbReference>
<feature type="domain" description="C3H1-type" evidence="7">
    <location>
        <begin position="374"/>
        <end position="397"/>
    </location>
</feature>
<feature type="region of interest" description="Disordered" evidence="6">
    <location>
        <begin position="971"/>
        <end position="995"/>
    </location>
</feature>
<dbReference type="Gene3D" id="4.10.1000.10">
    <property type="entry name" value="Zinc finger, CCCH-type"/>
    <property type="match status" value="1"/>
</dbReference>
<feature type="region of interest" description="Disordered" evidence="6">
    <location>
        <begin position="1149"/>
        <end position="1244"/>
    </location>
</feature>
<sequence length="1244" mass="138751">MVGNRYSMFSHDRPLLCDKPAEADPDIEDGEITDDDEDTPLAAPSELTPISAGAQPTIPGIPKAVGSISDNESIGVSSRDPGDPNARISDQERSDDKDRLSDGRERDRGRNKKQNRDKGIREDKAHRHMTEAERSILHLRKREKMLRQREKWDKHHRKEIDPADDDFAKNIEKTLATILNKKEKEIASLSAGEDVKEEGKRGKKRKRPDRDGTRPNKNKHKRSLGSPRSDIDENEILNIRSGSPGAEMRLGPPGFGPPIDHRQSGSNSKSDESYNSEDSDELDARTRRKLTKMKKKKETRRERRDQKRRDEQPKMALQDAQGVCVFYMQGKCQKNDCPYSHEVSPPMKLELCKFYLMDCCAKGENCSYMHSEFPCKFYHTGLACSEGKDCKFAHGQPLSEGLKQILFKHIETAPRDILQGFPRLSRDEALNHINQTQKKLTEQYSSNKNLDQNTSSSTTTLNRNSPTGTQQSYGGIPLGSVGLGVYRDDYGDNKETSDREKEEEKGGIPSLFDISVPVPRELAQGQVVEPKGSKNDRYKNKNSRWQQEQEHKLSSGYSVKSYTYGADQDMRYSGNGDIDMRTLPAIPSSESKPLNETLDGQKGDVDIRNFPKYVDIRQPPFVRNVTGSKDTDIRQRPLEDLQADSDKNAKKDSSANFTQTTKDLFARISANQKDNTVDFSANSSQNQQQSSDGQSQKYDEQNINWYSDDDDDDDNRLTIKVEDEEPHKREREDSVDNDREVDESKNDAVSPYTKPPIASTTEEIVGKLGDLSKIDISAEVTKLLTSMSQKSASCSAEGTSATVANDFNPDSGSSPTGDGASIDPRISRQMKEDPRQQEQRSDPRLSDPRQRGRQNSNDSIEKQSNAEKSTMSIYEQGGIDMKKAALDIGTEELKSSRPDIDLRNMSLTFKGMQNYTPATEIDASINSHPAMVWKVFVVEIPRPDYTGLKLTVSDAEKTGDPRLKKIFRLNIDEKDSPASPKASPKHSGGARIDPRLRKIEEKVQEPKDFPQNPQMSYNQQISMLRSSQFYQTLTSNQKLMLNQELARCDQSGGGGSNDPVLNTVLNRLNLIPQMSQPQSPMGRNTHVGAAASILTNIAKMNPMMSNPGLMGQPGLLGAAPGIPNIPPGMGPDYPMNFEHRGGPGLLGNAPPGPGFGQFGGMDQPPFGGYNDDFYGGYDDQSNMGPQGGNFRPGRGYNNRDNRRRGTRDGFRGGRGINRNFNKRGGGRDKCDRDRGRGNRGHSPG</sequence>
<keyword evidence="2" id="KW-0677">Repeat</keyword>
<feature type="compositionally biased region" description="Basic and acidic residues" evidence="6">
    <location>
        <begin position="825"/>
        <end position="850"/>
    </location>
</feature>
<feature type="compositionally biased region" description="Basic residues" evidence="6">
    <location>
        <begin position="286"/>
        <end position="298"/>
    </location>
</feature>
<feature type="region of interest" description="Disordered" evidence="6">
    <location>
        <begin position="621"/>
        <end position="658"/>
    </location>
</feature>
<evidence type="ECO:0000256" key="4">
    <source>
        <dbReference type="ARBA" id="ARBA00022833"/>
    </source>
</evidence>
<keyword evidence="4 5" id="KW-0862">Zinc</keyword>
<proteinExistence type="predicted"/>
<keyword evidence="1 5" id="KW-0479">Metal-binding</keyword>
<feature type="compositionally biased region" description="Acidic residues" evidence="6">
    <location>
        <begin position="23"/>
        <end position="39"/>
    </location>
</feature>
<feature type="zinc finger region" description="C3H1-type" evidence="5">
    <location>
        <begin position="346"/>
        <end position="373"/>
    </location>
</feature>
<evidence type="ECO:0000256" key="3">
    <source>
        <dbReference type="ARBA" id="ARBA00022771"/>
    </source>
</evidence>
<feature type="region of interest" description="Disordered" evidence="6">
    <location>
        <begin position="442"/>
        <end position="552"/>
    </location>
</feature>
<dbReference type="Proteomes" id="UP000019118">
    <property type="component" value="Unassembled WGS sequence"/>
</dbReference>
<feature type="compositionally biased region" description="Basic and acidic residues" evidence="6">
    <location>
        <begin position="715"/>
        <end position="746"/>
    </location>
</feature>
<feature type="compositionally biased region" description="Basic and acidic residues" evidence="6">
    <location>
        <begin position="486"/>
        <end position="506"/>
    </location>
</feature>
<dbReference type="InterPro" id="IPR036855">
    <property type="entry name" value="Znf_CCCH_sf"/>
</dbReference>
<evidence type="ECO:0000256" key="2">
    <source>
        <dbReference type="ARBA" id="ARBA00022737"/>
    </source>
</evidence>
<feature type="compositionally biased region" description="Basic and acidic residues" evidence="6">
    <location>
        <begin position="1225"/>
        <end position="1236"/>
    </location>
</feature>
<feature type="compositionally biased region" description="Polar residues" evidence="6">
    <location>
        <begin position="442"/>
        <end position="452"/>
    </location>
</feature>
<feature type="region of interest" description="Disordered" evidence="6">
    <location>
        <begin position="675"/>
        <end position="761"/>
    </location>
</feature>